<dbReference type="Pfam" id="PF11951">
    <property type="entry name" value="Fungal_trans_2"/>
    <property type="match status" value="1"/>
</dbReference>
<dbReference type="GO" id="GO:0045944">
    <property type="term" value="P:positive regulation of transcription by RNA polymerase II"/>
    <property type="evidence" value="ECO:0007669"/>
    <property type="project" value="TreeGrafter"/>
</dbReference>
<evidence type="ECO:0000256" key="2">
    <source>
        <dbReference type="ARBA" id="ARBA00023242"/>
    </source>
</evidence>
<dbReference type="InterPro" id="IPR021858">
    <property type="entry name" value="Fun_TF"/>
</dbReference>
<dbReference type="PANTHER" id="PTHR37534:SF39">
    <property type="entry name" value="TRANSCRIPTION FACTOR DOMAIN-CONTAINING PROTEIN"/>
    <property type="match status" value="1"/>
</dbReference>
<organism evidence="3 4">
    <name type="scientific">Colletotrichum incanum</name>
    <name type="common">Soybean anthracnose fungus</name>
    <dbReference type="NCBI Taxonomy" id="1573173"/>
    <lineage>
        <taxon>Eukaryota</taxon>
        <taxon>Fungi</taxon>
        <taxon>Dikarya</taxon>
        <taxon>Ascomycota</taxon>
        <taxon>Pezizomycotina</taxon>
        <taxon>Sordariomycetes</taxon>
        <taxon>Hypocreomycetidae</taxon>
        <taxon>Glomerellales</taxon>
        <taxon>Glomerellaceae</taxon>
        <taxon>Colletotrichum</taxon>
        <taxon>Colletotrichum spaethianum species complex</taxon>
    </lineage>
</organism>
<dbReference type="InterPro" id="IPR001138">
    <property type="entry name" value="Zn2Cys6_DnaBD"/>
</dbReference>
<evidence type="ECO:0000256" key="1">
    <source>
        <dbReference type="ARBA" id="ARBA00004123"/>
    </source>
</evidence>
<comment type="subcellular location">
    <subcellularLocation>
        <location evidence="1">Nucleus</location>
    </subcellularLocation>
</comment>
<dbReference type="GO" id="GO:0008270">
    <property type="term" value="F:zinc ion binding"/>
    <property type="evidence" value="ECO:0007669"/>
    <property type="project" value="InterPro"/>
</dbReference>
<evidence type="ECO:0000313" key="4">
    <source>
        <dbReference type="Proteomes" id="UP000076584"/>
    </source>
</evidence>
<dbReference type="AlphaFoldDB" id="A0A161Y551"/>
<evidence type="ECO:0008006" key="5">
    <source>
        <dbReference type="Google" id="ProtNLM"/>
    </source>
</evidence>
<name>A0A161Y551_COLIC</name>
<keyword evidence="4" id="KW-1185">Reference proteome</keyword>
<reference evidence="3 4" key="1">
    <citation type="submission" date="2015-06" db="EMBL/GenBank/DDBJ databases">
        <title>Survival trade-offs in plant roots during colonization by closely related pathogenic and mutualistic fungi.</title>
        <authorList>
            <person name="Hacquard S."/>
            <person name="Kracher B."/>
            <person name="Hiruma K."/>
            <person name="Weinman A."/>
            <person name="Muench P."/>
            <person name="Garrido Oter R."/>
            <person name="Ver Loren van Themaat E."/>
            <person name="Dallerey J.-F."/>
            <person name="Damm U."/>
            <person name="Henrissat B."/>
            <person name="Lespinet O."/>
            <person name="Thon M."/>
            <person name="Kemen E."/>
            <person name="McHardy A.C."/>
            <person name="Schulze-Lefert P."/>
            <person name="O'Connell R.J."/>
        </authorList>
    </citation>
    <scope>NUCLEOTIDE SEQUENCE [LARGE SCALE GENOMIC DNA]</scope>
    <source>
        <strain evidence="3 4">MAFF 238704</strain>
    </source>
</reference>
<accession>A0A161Y551</accession>
<dbReference type="GO" id="GO:0000981">
    <property type="term" value="F:DNA-binding transcription factor activity, RNA polymerase II-specific"/>
    <property type="evidence" value="ECO:0007669"/>
    <property type="project" value="InterPro"/>
</dbReference>
<gene>
    <name evidence="3" type="ORF">CI238_07179</name>
</gene>
<dbReference type="CDD" id="cd00067">
    <property type="entry name" value="GAL4"/>
    <property type="match status" value="1"/>
</dbReference>
<dbReference type="GO" id="GO:0000976">
    <property type="term" value="F:transcription cis-regulatory region binding"/>
    <property type="evidence" value="ECO:0007669"/>
    <property type="project" value="TreeGrafter"/>
</dbReference>
<evidence type="ECO:0000313" key="3">
    <source>
        <dbReference type="EMBL" id="KZL84572.1"/>
    </source>
</evidence>
<dbReference type="Proteomes" id="UP000076584">
    <property type="component" value="Unassembled WGS sequence"/>
</dbReference>
<dbReference type="EMBL" id="LFIW01000856">
    <property type="protein sequence ID" value="KZL84572.1"/>
    <property type="molecule type" value="Genomic_DNA"/>
</dbReference>
<comment type="caution">
    <text evidence="3">The sequence shown here is derived from an EMBL/GenBank/DDBJ whole genome shotgun (WGS) entry which is preliminary data.</text>
</comment>
<dbReference type="STRING" id="1573173.A0A161Y551"/>
<dbReference type="PANTHER" id="PTHR37534">
    <property type="entry name" value="TRANSCRIPTIONAL ACTIVATOR PROTEIN UGA3"/>
    <property type="match status" value="1"/>
</dbReference>
<proteinExistence type="predicted"/>
<protein>
    <recommendedName>
        <fullName evidence="5">Zn(2)-C6 fungal-type domain-containing protein</fullName>
    </recommendedName>
</protein>
<dbReference type="GO" id="GO:0005634">
    <property type="term" value="C:nucleus"/>
    <property type="evidence" value="ECO:0007669"/>
    <property type="project" value="UniProtKB-SubCell"/>
</dbReference>
<sequence length="520" mass="58745">MSYDPLLWFIKDTRDERTNGWPGRTSIAKETLWNLHNCDRRHPRCSNCVRSNRVCQGYGLRLSWPRDDDRKRMIVSRAGPFLKTSGRSNLSSGLSHMINATSWDIEVHQHLNTSHGGPVPALRYSLSWSMSGLSATEQDLFQFFQNKVAVGLSSFSSKPLGYTLLRLASSDDSLASVALKRSLLAVAFQYRYGPGLRGEELKLSAIHALTASAAQGIQPQSAVQHVAAGMVLCLFEIRRSSASSNHWLCYLRAAGKVIESVSLQSFGRVTDGPILLEWIYYHEVLARFSLRHWRRPDGRVPSHVCFTKLPCYLPEEKARWHAATEIIQWQKPTEYQRFFAPLHLLSEVAAEVLPPKDPITHGEEYKAKIENLGEEIRNLKVPRPLDPTTRRAATKAEVFRISTLVYLSRSTGQDSIHPSELPLLVDKALCLMKHIGTCEWPLPLLILGCEARTDIERLRILDLMSSTDTTAHDHDLHSIKVLLEALWTQDDLHAENDVKPDYTEKLSAVFTASRLLPHFA</sequence>
<keyword evidence="2" id="KW-0539">Nucleus</keyword>